<gene>
    <name evidence="1" type="ORF">METZ01_LOCUS223680</name>
</gene>
<accession>A0A382G6A9</accession>
<evidence type="ECO:0000313" key="1">
    <source>
        <dbReference type="EMBL" id="SVB70826.1"/>
    </source>
</evidence>
<sequence length="134" mass="15152">VITKKPLTELPSFDVEAKDCPSESAIESYQRDGVVCLRNAFDFDWIKSLQSAVDIAIADGVRMGSDLAVNVAKPGEPGFFFYDMFLWKRYDFFREFAFNSPAADLARKIMRSKSIIFYYDLILSKEPGTTSPTP</sequence>
<dbReference type="Gene3D" id="2.60.120.620">
    <property type="entry name" value="q2cbj1_9rhob like domain"/>
    <property type="match status" value="1"/>
</dbReference>
<reference evidence="1" key="1">
    <citation type="submission" date="2018-05" db="EMBL/GenBank/DDBJ databases">
        <authorList>
            <person name="Lanie J.A."/>
            <person name="Ng W.-L."/>
            <person name="Kazmierczak K.M."/>
            <person name="Andrzejewski T.M."/>
            <person name="Davidsen T.M."/>
            <person name="Wayne K.J."/>
            <person name="Tettelin H."/>
            <person name="Glass J.I."/>
            <person name="Rusch D."/>
            <person name="Podicherti R."/>
            <person name="Tsui H.-C.T."/>
            <person name="Winkler M.E."/>
        </authorList>
    </citation>
    <scope>NUCLEOTIDE SEQUENCE</scope>
</reference>
<name>A0A382G6A9_9ZZZZ</name>
<feature type="non-terminal residue" evidence="1">
    <location>
        <position position="1"/>
    </location>
</feature>
<feature type="non-terminal residue" evidence="1">
    <location>
        <position position="134"/>
    </location>
</feature>
<proteinExistence type="predicted"/>
<dbReference type="EMBL" id="UINC01053827">
    <property type="protein sequence ID" value="SVB70826.1"/>
    <property type="molecule type" value="Genomic_DNA"/>
</dbReference>
<organism evidence="1">
    <name type="scientific">marine metagenome</name>
    <dbReference type="NCBI Taxonomy" id="408172"/>
    <lineage>
        <taxon>unclassified sequences</taxon>
        <taxon>metagenomes</taxon>
        <taxon>ecological metagenomes</taxon>
    </lineage>
</organism>
<dbReference type="AlphaFoldDB" id="A0A382G6A9"/>
<dbReference type="SUPFAM" id="SSF51197">
    <property type="entry name" value="Clavaminate synthase-like"/>
    <property type="match status" value="1"/>
</dbReference>
<protein>
    <submittedName>
        <fullName evidence="1">Uncharacterized protein</fullName>
    </submittedName>
</protein>